<sequence>MIKVFFEKAAKFPARRVLAISALTLSSISAASAASITWSAGPNFGGPNGHLGILTNGSLVEAVNLTGAAGAPITVDPSGLNITFSTINSPFFNANWASATGGGNTDPGWSAILNTFEWQSGSNVTANNFLDSLTVGHQYQVQFFAARTDCCGTRTHWFGDGEGNFSTPINGNSYTSIVGTFTADDAGQTIQFLDSTNNPILNAYVLRDVTAVPEPGTWAMMLAGLGLLGFSVRRGKTA</sequence>
<gene>
    <name evidence="3" type="ORF">HS096_06280</name>
</gene>
<evidence type="ECO:0000256" key="1">
    <source>
        <dbReference type="SAM" id="SignalP"/>
    </source>
</evidence>
<comment type="caution">
    <text evidence="3">The sequence shown here is derived from an EMBL/GenBank/DDBJ whole genome shotgun (WGS) entry which is preliminary data.</text>
</comment>
<feature type="chain" id="PRO_5037725868" evidence="1">
    <location>
        <begin position="34"/>
        <end position="238"/>
    </location>
</feature>
<evidence type="ECO:0000313" key="3">
    <source>
        <dbReference type="EMBL" id="MBE7525884.1"/>
    </source>
</evidence>
<organism evidence="3 4">
    <name type="scientific">candidate division WWE3 bacterium</name>
    <dbReference type="NCBI Taxonomy" id="2053526"/>
    <lineage>
        <taxon>Bacteria</taxon>
        <taxon>Katanobacteria</taxon>
    </lineage>
</organism>
<dbReference type="NCBIfam" id="TIGR02595">
    <property type="entry name" value="PEP_CTERM"/>
    <property type="match status" value="1"/>
</dbReference>
<keyword evidence="1" id="KW-0732">Signal</keyword>
<accession>A0A928TTL1</accession>
<evidence type="ECO:0000313" key="4">
    <source>
        <dbReference type="Proteomes" id="UP000710385"/>
    </source>
</evidence>
<dbReference type="Proteomes" id="UP000710385">
    <property type="component" value="Unassembled WGS sequence"/>
</dbReference>
<name>A0A928TTL1_UNCKA</name>
<feature type="domain" description="Ice-binding protein C-terminal" evidence="2">
    <location>
        <begin position="211"/>
        <end position="234"/>
    </location>
</feature>
<dbReference type="InterPro" id="IPR013424">
    <property type="entry name" value="Ice-binding_C"/>
</dbReference>
<dbReference type="EMBL" id="JABTTY010000002">
    <property type="protein sequence ID" value="MBE7525884.1"/>
    <property type="molecule type" value="Genomic_DNA"/>
</dbReference>
<protein>
    <submittedName>
        <fullName evidence="3">PEP-CTERM sorting domain-containing protein</fullName>
    </submittedName>
</protein>
<dbReference type="Pfam" id="PF07589">
    <property type="entry name" value="PEP-CTERM"/>
    <property type="match status" value="1"/>
</dbReference>
<evidence type="ECO:0000259" key="2">
    <source>
        <dbReference type="Pfam" id="PF07589"/>
    </source>
</evidence>
<dbReference type="AlphaFoldDB" id="A0A928TTL1"/>
<reference evidence="3" key="1">
    <citation type="submission" date="2020-05" db="EMBL/GenBank/DDBJ databases">
        <title>High-Quality Genomes of Partial-Nitritation/Anammox System by Hierarchical Clustering Based Hybrid Assembly.</title>
        <authorList>
            <person name="Liu L."/>
            <person name="Wang Y."/>
            <person name="Che Y."/>
            <person name="Chen Y."/>
            <person name="Xia Y."/>
            <person name="Luo R."/>
            <person name="Cheng S.H."/>
            <person name="Zheng C."/>
            <person name="Zhang T."/>
        </authorList>
    </citation>
    <scope>NUCLEOTIDE SEQUENCE</scope>
    <source>
        <strain evidence="3">H1_PAT1</strain>
    </source>
</reference>
<proteinExistence type="predicted"/>
<dbReference type="NCBIfam" id="NF035944">
    <property type="entry name" value="PEPxxWA-CTERM"/>
    <property type="match status" value="1"/>
</dbReference>
<feature type="signal peptide" evidence="1">
    <location>
        <begin position="1"/>
        <end position="33"/>
    </location>
</feature>